<organism evidence="4 5">
    <name type="scientific">Candidatus Paraluminiphilus aquimaris</name>
    <dbReference type="NCBI Taxonomy" id="2518994"/>
    <lineage>
        <taxon>Bacteria</taxon>
        <taxon>Pseudomonadati</taxon>
        <taxon>Pseudomonadota</taxon>
        <taxon>Gammaproteobacteria</taxon>
        <taxon>Cellvibrionales</taxon>
        <taxon>Halieaceae</taxon>
        <taxon>Candidatus Paraluminiphilus</taxon>
    </lineage>
</organism>
<evidence type="ECO:0000256" key="1">
    <source>
        <dbReference type="ARBA" id="ARBA00010634"/>
    </source>
</evidence>
<dbReference type="PANTHER" id="PTHR30035:SF3">
    <property type="entry name" value="INTERMEMBRANE PHOSPHOLIPID TRANSPORT SYSTEM LIPOPROTEIN MLAA"/>
    <property type="match status" value="1"/>
</dbReference>
<keyword evidence="5" id="KW-1185">Reference proteome</keyword>
<gene>
    <name evidence="4" type="ORF">E0F26_10860</name>
</gene>
<comment type="similarity">
    <text evidence="1">Belongs to the MlaA family.</text>
</comment>
<evidence type="ECO:0000313" key="5">
    <source>
        <dbReference type="Proteomes" id="UP001317963"/>
    </source>
</evidence>
<feature type="chain" id="PRO_5046840680" evidence="3">
    <location>
        <begin position="21"/>
        <end position="235"/>
    </location>
</feature>
<dbReference type="Pfam" id="PF04333">
    <property type="entry name" value="MlaA"/>
    <property type="match status" value="1"/>
</dbReference>
<dbReference type="PANTHER" id="PTHR30035">
    <property type="entry name" value="LIPOPROTEIN VACJ-RELATED"/>
    <property type="match status" value="1"/>
</dbReference>
<protein>
    <submittedName>
        <fullName evidence="4">VacJ family lipoprotein</fullName>
    </submittedName>
</protein>
<evidence type="ECO:0000256" key="3">
    <source>
        <dbReference type="SAM" id="SignalP"/>
    </source>
</evidence>
<keyword evidence="4" id="KW-0449">Lipoprotein</keyword>
<sequence>MLTYGFVVISIVLVPALASANDDPFESLNREILEFNDAADAAVLRPIAVVYDDIMPMPIRRGLMNAYDNLTDINGALNAVLQGRPVRAGKNTGRVLINTTLGLFGVLDVASDMGIDRYKTDFGHTLARWGVPEGPYVMMPFLGPYTVRAGVGDITDSFMSANDYLVDDDRITWGSRGWRALEYRADLLEAEELITGDRYVFIRDAYLQNREALVNDGVIIDTFSDFEDEDWDEEF</sequence>
<reference evidence="4 5" key="1">
    <citation type="submission" date="2019-02" db="EMBL/GenBank/DDBJ databases">
        <title>Halieaceae_genomes.</title>
        <authorList>
            <person name="Li S.-H."/>
        </authorList>
    </citation>
    <scope>NUCLEOTIDE SEQUENCE [LARGE SCALE GENOMIC DNA]</scope>
    <source>
        <strain evidence="4 5">JH123</strain>
    </source>
</reference>
<keyword evidence="2 3" id="KW-0732">Signal</keyword>
<dbReference type="PRINTS" id="PR01805">
    <property type="entry name" value="VACJLIPOPROT"/>
</dbReference>
<dbReference type="EMBL" id="CP036501">
    <property type="protein sequence ID" value="UZP75633.1"/>
    <property type="molecule type" value="Genomic_DNA"/>
</dbReference>
<name>A0ABY6QBR5_9GAMM</name>
<feature type="signal peptide" evidence="3">
    <location>
        <begin position="1"/>
        <end position="20"/>
    </location>
</feature>
<evidence type="ECO:0000256" key="2">
    <source>
        <dbReference type="ARBA" id="ARBA00022729"/>
    </source>
</evidence>
<proteinExistence type="inferred from homology"/>
<accession>A0ABY6QBR5</accession>
<dbReference type="InterPro" id="IPR007428">
    <property type="entry name" value="MlaA"/>
</dbReference>
<evidence type="ECO:0000313" key="4">
    <source>
        <dbReference type="EMBL" id="UZP75633.1"/>
    </source>
</evidence>
<dbReference type="Proteomes" id="UP001317963">
    <property type="component" value="Chromosome"/>
</dbReference>